<evidence type="ECO:0000313" key="5">
    <source>
        <dbReference type="Proteomes" id="UP000249130"/>
    </source>
</evidence>
<evidence type="ECO:0000256" key="2">
    <source>
        <dbReference type="SAM" id="MobiDB-lite"/>
    </source>
</evidence>
<dbReference type="PANTHER" id="PTHR35869:SF1">
    <property type="entry name" value="OUTER-MEMBRANE LIPOPROTEIN CARRIER PROTEIN"/>
    <property type="match status" value="1"/>
</dbReference>
<evidence type="ECO:0008006" key="6">
    <source>
        <dbReference type="Google" id="ProtNLM"/>
    </source>
</evidence>
<feature type="compositionally biased region" description="Low complexity" evidence="2">
    <location>
        <begin position="49"/>
        <end position="59"/>
    </location>
</feature>
<dbReference type="Gene3D" id="2.50.20.10">
    <property type="entry name" value="Lipoprotein localisation LolA/LolB/LppX"/>
    <property type="match status" value="1"/>
</dbReference>
<dbReference type="EMBL" id="NPEX01000301">
    <property type="protein sequence ID" value="RAI39265.1"/>
    <property type="molecule type" value="Genomic_DNA"/>
</dbReference>
<organism evidence="4 5">
    <name type="scientific">Rhodoplanes roseus</name>
    <dbReference type="NCBI Taxonomy" id="29409"/>
    <lineage>
        <taxon>Bacteria</taxon>
        <taxon>Pseudomonadati</taxon>
        <taxon>Pseudomonadota</taxon>
        <taxon>Alphaproteobacteria</taxon>
        <taxon>Hyphomicrobiales</taxon>
        <taxon>Nitrobacteraceae</taxon>
        <taxon>Rhodoplanes</taxon>
    </lineage>
</organism>
<dbReference type="CDD" id="cd16325">
    <property type="entry name" value="LolA"/>
    <property type="match status" value="1"/>
</dbReference>
<protein>
    <recommendedName>
        <fullName evidence="6">Outer membrane lipoprotein carrier protein LolA</fullName>
    </recommendedName>
</protein>
<sequence length="259" mass="27590">MIMRTSGAAALVGSMVLGTCLLGATAMAATQSIPLPVPSPKRVAQASQPARAPLTAPALTGNPAAGNVVPVATPPRAGGFDGSQKALADKVSGYLSGMSTLVGNFIQVGPDGGRTEGQFYIQKPGKVRFEYNPPSPIDVIADGNSVVVRDRKLATQDLYPLSQTPLRYLLVDKIDLLKDTNLVSVSADDVFVTVVIEEKQALTGTHKLMMMFGAKDFQLRQWTVTDPQGYDTTVAVYNLDPASKPDPGLFRINYERVLQ</sequence>
<dbReference type="SUPFAM" id="SSF89392">
    <property type="entry name" value="Prokaryotic lipoproteins and lipoprotein localization factors"/>
    <property type="match status" value="1"/>
</dbReference>
<proteinExistence type="predicted"/>
<dbReference type="Proteomes" id="UP000249130">
    <property type="component" value="Unassembled WGS sequence"/>
</dbReference>
<dbReference type="PANTHER" id="PTHR35869">
    <property type="entry name" value="OUTER-MEMBRANE LIPOPROTEIN CARRIER PROTEIN"/>
    <property type="match status" value="1"/>
</dbReference>
<dbReference type="InterPro" id="IPR029046">
    <property type="entry name" value="LolA/LolB/LppX"/>
</dbReference>
<feature type="region of interest" description="Disordered" evidence="2">
    <location>
        <begin position="39"/>
        <end position="59"/>
    </location>
</feature>
<evidence type="ECO:0000313" key="4">
    <source>
        <dbReference type="EMBL" id="RAI39265.1"/>
    </source>
</evidence>
<feature type="chain" id="PRO_5016370580" description="Outer membrane lipoprotein carrier protein LolA" evidence="3">
    <location>
        <begin position="29"/>
        <end position="259"/>
    </location>
</feature>
<evidence type="ECO:0000256" key="3">
    <source>
        <dbReference type="SAM" id="SignalP"/>
    </source>
</evidence>
<comment type="caution">
    <text evidence="4">The sequence shown here is derived from an EMBL/GenBank/DDBJ whole genome shotgun (WGS) entry which is preliminary data.</text>
</comment>
<gene>
    <name evidence="4" type="ORF">CH341_26225</name>
</gene>
<dbReference type="Pfam" id="PF03548">
    <property type="entry name" value="LolA"/>
    <property type="match status" value="1"/>
</dbReference>
<reference evidence="4 5" key="1">
    <citation type="submission" date="2017-07" db="EMBL/GenBank/DDBJ databases">
        <title>Draft Genome Sequences of Select Purple Nonsulfur Bacteria.</title>
        <authorList>
            <person name="Lasarre B."/>
            <person name="Mckinlay J.B."/>
        </authorList>
    </citation>
    <scope>NUCLEOTIDE SEQUENCE [LARGE SCALE GENOMIC DNA]</scope>
    <source>
        <strain evidence="4 5">DSM 5909</strain>
    </source>
</reference>
<keyword evidence="1 3" id="KW-0732">Signal</keyword>
<name>A0A327KPH3_9BRAD</name>
<dbReference type="InterPro" id="IPR004564">
    <property type="entry name" value="OM_lipoprot_carrier_LolA-like"/>
</dbReference>
<keyword evidence="5" id="KW-1185">Reference proteome</keyword>
<dbReference type="AlphaFoldDB" id="A0A327KPH3"/>
<feature type="signal peptide" evidence="3">
    <location>
        <begin position="1"/>
        <end position="28"/>
    </location>
</feature>
<evidence type="ECO:0000256" key="1">
    <source>
        <dbReference type="ARBA" id="ARBA00022729"/>
    </source>
</evidence>
<accession>A0A327KPH3</accession>
<dbReference type="OrthoDB" id="9800501at2"/>